<reference evidence="2" key="1">
    <citation type="submission" date="2021-03" db="EMBL/GenBank/DDBJ databases">
        <authorList>
            <person name="Tran Van P."/>
        </authorList>
    </citation>
    <scope>NUCLEOTIDE SEQUENCE</scope>
</reference>
<feature type="region of interest" description="Disordered" evidence="1">
    <location>
        <begin position="57"/>
        <end position="76"/>
    </location>
</feature>
<accession>A0ABN7PBC0</accession>
<evidence type="ECO:0000313" key="2">
    <source>
        <dbReference type="EMBL" id="CAG2065083.1"/>
    </source>
</evidence>
<gene>
    <name evidence="2" type="ORF">TPAB3V08_LOCUS12027</name>
</gene>
<evidence type="ECO:0000313" key="3">
    <source>
        <dbReference type="Proteomes" id="UP001153148"/>
    </source>
</evidence>
<dbReference type="Proteomes" id="UP001153148">
    <property type="component" value="Unassembled WGS sequence"/>
</dbReference>
<name>A0ABN7PBC0_TIMPD</name>
<sequence length="101" mass="11341">MLQPCCTYVLQCDRDETKCWEREEGAGVLDGIQYCVNDSFKKQSASNDMPENIKLTPEHDSGKAVESAPPTVEQQRPSLVLRGVVEQHVREVAQAHFTAQH</sequence>
<proteinExistence type="predicted"/>
<keyword evidence="3" id="KW-1185">Reference proteome</keyword>
<evidence type="ECO:0000256" key="1">
    <source>
        <dbReference type="SAM" id="MobiDB-lite"/>
    </source>
</evidence>
<organism evidence="2 3">
    <name type="scientific">Timema podura</name>
    <name type="common">Walking stick</name>
    <dbReference type="NCBI Taxonomy" id="61482"/>
    <lineage>
        <taxon>Eukaryota</taxon>
        <taxon>Metazoa</taxon>
        <taxon>Ecdysozoa</taxon>
        <taxon>Arthropoda</taxon>
        <taxon>Hexapoda</taxon>
        <taxon>Insecta</taxon>
        <taxon>Pterygota</taxon>
        <taxon>Neoptera</taxon>
        <taxon>Polyneoptera</taxon>
        <taxon>Phasmatodea</taxon>
        <taxon>Timematodea</taxon>
        <taxon>Timematoidea</taxon>
        <taxon>Timematidae</taxon>
        <taxon>Timema</taxon>
    </lineage>
</organism>
<dbReference type="EMBL" id="CAJPIN010039550">
    <property type="protein sequence ID" value="CAG2065083.1"/>
    <property type="molecule type" value="Genomic_DNA"/>
</dbReference>
<protein>
    <submittedName>
        <fullName evidence="2">Uncharacterized protein</fullName>
    </submittedName>
</protein>
<comment type="caution">
    <text evidence="2">The sequence shown here is derived from an EMBL/GenBank/DDBJ whole genome shotgun (WGS) entry which is preliminary data.</text>
</comment>